<dbReference type="InterPro" id="IPR000209">
    <property type="entry name" value="Peptidase_S8/S53_dom"/>
</dbReference>
<comment type="similarity">
    <text evidence="1 8 9">Belongs to the peptidase S8 family.</text>
</comment>
<evidence type="ECO:0000256" key="10">
    <source>
        <dbReference type="SAM" id="MobiDB-lite"/>
    </source>
</evidence>
<dbReference type="CDD" id="cd07489">
    <property type="entry name" value="Peptidases_S8_5"/>
    <property type="match status" value="1"/>
</dbReference>
<dbReference type="GO" id="GO:0004252">
    <property type="term" value="F:serine-type endopeptidase activity"/>
    <property type="evidence" value="ECO:0007669"/>
    <property type="project" value="UniProtKB-UniRule"/>
</dbReference>
<keyword evidence="6 8" id="KW-0378">Hydrolase</keyword>
<dbReference type="InterPro" id="IPR015500">
    <property type="entry name" value="Peptidase_S8_subtilisin-rel"/>
</dbReference>
<evidence type="ECO:0000256" key="3">
    <source>
        <dbReference type="ARBA" id="ARBA00022525"/>
    </source>
</evidence>
<comment type="caution">
    <text evidence="14">The sequence shown here is derived from an EMBL/GenBank/DDBJ whole genome shotgun (WGS) entry which is preliminary data.</text>
</comment>
<sequence length="1605" mass="172941">MVIGILDSGVDYMHPALGGGFGNGFKFRFGANLVDPSDDDTHAGTHRSATDPFDPCTGDNVGHGTHVSGIIAGFAPDKNFTGIAPDATLGMWRIFGCDGGASEDTVIKALEMAYQAGCNVINLSLGVQNAWPEDAMAVYAERLVNKGVIVVSVAGNQGTAGVFSQNTPGSGKHVFSVASVDNSFYSAKAIMVDALPGQAYAYSLSPTTSTFPNGTLAVLQTDQGVTLACDLDALPSSKVGGKILLVQRGICTFNQKTINAGKAGAIGILVYDPEDPALFVPETQNGTIPCADIDYDFAKKLVDLYQKGVPIQLSFPEKPNERPLPTAGQVSEFSSVGPNNELELKPNLAGIGHMVRSTLPLAVEGGWGIRSGTSMAAPHVTGVVALILQWYKEQGRQVEPTYVMEMLQNTARLATYQDIPDHPLKQGAGLVQPIEAFESHIHISPGQLSFNDTAHLIRSHVLTITNTDTKELKVLLKNQPSKSIEPFVEGSWAPSEPSRRGNMDVELTFSSAGNFTVPSGGTARITVTIQAPKNDPSFSMYGGYVTLQAADTGTRLGSVPYFGVMGNMQEVPVFDKGFPYLAPSDNSTIKYGAKDTFQFGIDKKTTPGIVYRLLSASSLVHIMVLDQNFRAVGQLADSPFMNWDRNRKSDGNYVQQVSWDGTVQSDGDASQLRTVADGTYYLRLKALKLFGDITLDRDWVEWTSGPILSISCLIIVFSFCFSIVWTFDKHLLETVYHDKFKPAPLGKVIPGRYIIEFSDRYSGSSAQFVKELLHEDPVATSRMRLSIAHDYSSSSAIFRGISLTLHPSQSLLSLADGEKIFAKSQIHVLHRILNKSRVKRVFPVTEVERPVVVPHDTGFPIIRPITVGAKIPFSGAMTQVDRAHEELGLTGKDVIVGIIDTGVDYNHPALGGGFGPGYKIRYGRDLVGSRFNFTDPTTIEPEKTPLDNCGKEYPQSGHGTHVTGIIGAYDTRYNFTGVAPNATLGMWRIFGCSGSSTTDLVIEALVQAYETGCHVINLSLGSINSWPEEPSAIVANRIANHGVSAGNDGGVGVYAISTPSTGPQTVSAGSVDNDYVLERTLSVSNDKIEYPYALSSTTTTFPNGSLVAFSNGALDDACPGTKPMSPLRGKIVLVERGQCEFDAKAKMIASTGAIGILIYDRTGESTFPAATPDSPIPVAVCSHKAGIRLLQHIRENDGAINITFNVALTATPVHTARQVSAFSSTGPTYEIDLKPDIAGVGGYVFSTIPMAHGGYGTMSGTSMAAPFISGVHALYLEAHPRTNPVYLAEQLQNYAHPILTNNVPDNPVRQGAGLVQVYDAIMEKVHVSPAKISFNDTIHRTEHMLSVSNTGKERVSYMIHNRAGLAVAPHNTKLQGYAPLQPAAYTTSPVKAELYLSKTKVTIEPGENVTLTVRVLGVEGASELEPYPIFGGFIEFEARHPGGRTLTVPYMGVQGDVRQLPIFDANFPGLTSPSEILKIHEPGSNNATSYTIVRTNPSMDFVVILYRLLTGTARMITEVLDQKGRKIGLASVQDYIPRNTMDEVNFTSSNIWNGTILVPGTETMGSATLDDGVYYLRWKALRLLADPRLPESWESRTSLPIIIKS</sequence>
<proteinExistence type="inferred from homology"/>
<protein>
    <submittedName>
        <fullName evidence="14">Uncharacterized protein</fullName>
    </submittedName>
</protein>
<feature type="active site" description="Charge relay system" evidence="8">
    <location>
        <position position="900"/>
    </location>
</feature>
<dbReference type="InterPro" id="IPR023828">
    <property type="entry name" value="Peptidase_S8_Ser-AS"/>
</dbReference>
<dbReference type="Pfam" id="PF00082">
    <property type="entry name" value="Peptidase_S8"/>
    <property type="match status" value="2"/>
</dbReference>
<keyword evidence="15" id="KW-1185">Reference proteome</keyword>
<dbReference type="GO" id="GO:0016020">
    <property type="term" value="C:membrane"/>
    <property type="evidence" value="ECO:0007669"/>
    <property type="project" value="InterPro"/>
</dbReference>
<evidence type="ECO:0000256" key="2">
    <source>
        <dbReference type="ARBA" id="ARBA00022512"/>
    </source>
</evidence>
<feature type="domain" description="C5a peptidase/Subtilisin-like protease SBT2-like Fn3-like" evidence="13">
    <location>
        <begin position="449"/>
        <end position="561"/>
    </location>
</feature>
<dbReference type="InterPro" id="IPR050131">
    <property type="entry name" value="Peptidase_S8_subtilisin-like"/>
</dbReference>
<dbReference type="PANTHER" id="PTHR43806">
    <property type="entry name" value="PEPTIDASE S8"/>
    <property type="match status" value="1"/>
</dbReference>
<evidence type="ECO:0000256" key="4">
    <source>
        <dbReference type="ARBA" id="ARBA00022670"/>
    </source>
</evidence>
<accession>A0A8H7BJU5</accession>
<dbReference type="GO" id="GO:0005615">
    <property type="term" value="C:extracellular space"/>
    <property type="evidence" value="ECO:0007669"/>
    <property type="project" value="TreeGrafter"/>
</dbReference>
<name>A0A8H7BJU5_9FUNG</name>
<evidence type="ECO:0000256" key="9">
    <source>
        <dbReference type="RuleBase" id="RU003355"/>
    </source>
</evidence>
<dbReference type="Gene3D" id="3.40.50.200">
    <property type="entry name" value="Peptidase S8/S53 domain"/>
    <property type="match status" value="2"/>
</dbReference>
<dbReference type="EMBL" id="JABAYA010000091">
    <property type="protein sequence ID" value="KAF7725714.1"/>
    <property type="molecule type" value="Genomic_DNA"/>
</dbReference>
<dbReference type="Gene3D" id="3.50.30.30">
    <property type="match status" value="2"/>
</dbReference>
<evidence type="ECO:0000256" key="1">
    <source>
        <dbReference type="ARBA" id="ARBA00011073"/>
    </source>
</evidence>
<dbReference type="PROSITE" id="PS51892">
    <property type="entry name" value="SUBTILASE"/>
    <property type="match status" value="2"/>
</dbReference>
<dbReference type="PRINTS" id="PR00723">
    <property type="entry name" value="SUBTILISIN"/>
</dbReference>
<evidence type="ECO:0000259" key="11">
    <source>
        <dbReference type="Pfam" id="PF00082"/>
    </source>
</evidence>
<dbReference type="GO" id="GO:0006508">
    <property type="term" value="P:proteolysis"/>
    <property type="evidence" value="ECO:0007669"/>
    <property type="project" value="UniProtKB-KW"/>
</dbReference>
<feature type="active site" description="Charge relay system" evidence="8">
    <location>
        <position position="1262"/>
    </location>
</feature>
<dbReference type="Proteomes" id="UP000605846">
    <property type="component" value="Unassembled WGS sequence"/>
</dbReference>
<evidence type="ECO:0000259" key="13">
    <source>
        <dbReference type="Pfam" id="PF06280"/>
    </source>
</evidence>
<dbReference type="InterPro" id="IPR034187">
    <property type="entry name" value="Peptidases_S8_5"/>
</dbReference>
<dbReference type="Pfam" id="PF06280">
    <property type="entry name" value="fn3_5"/>
    <property type="match status" value="2"/>
</dbReference>
<keyword evidence="2" id="KW-0134">Cell wall</keyword>
<dbReference type="Gene3D" id="2.60.40.1710">
    <property type="entry name" value="Subtilisin-like superfamily"/>
    <property type="match status" value="1"/>
</dbReference>
<dbReference type="InterPro" id="IPR036852">
    <property type="entry name" value="Peptidase_S8/S53_dom_sf"/>
</dbReference>
<evidence type="ECO:0000256" key="6">
    <source>
        <dbReference type="ARBA" id="ARBA00022801"/>
    </source>
</evidence>
<gene>
    <name evidence="14" type="ORF">EC973_009431</name>
</gene>
<feature type="domain" description="C5a peptidase/Subtilisin-like protease SBT2-like Fn3-like" evidence="13">
    <location>
        <begin position="1332"/>
        <end position="1451"/>
    </location>
</feature>
<feature type="domain" description="PA" evidence="12">
    <location>
        <begin position="1104"/>
        <end position="1188"/>
    </location>
</feature>
<keyword evidence="4 8" id="KW-0645">Protease</keyword>
<dbReference type="SUPFAM" id="SSF52025">
    <property type="entry name" value="PA domain"/>
    <property type="match status" value="2"/>
</dbReference>
<feature type="active site" description="Charge relay system" evidence="8">
    <location>
        <position position="374"/>
    </location>
</feature>
<dbReference type="InterPro" id="IPR046450">
    <property type="entry name" value="PA_dom_sf"/>
</dbReference>
<evidence type="ECO:0000256" key="5">
    <source>
        <dbReference type="ARBA" id="ARBA00022729"/>
    </source>
</evidence>
<evidence type="ECO:0000256" key="7">
    <source>
        <dbReference type="ARBA" id="ARBA00022825"/>
    </source>
</evidence>
<dbReference type="InterPro" id="IPR010435">
    <property type="entry name" value="C5a/SBT2-like_Fn3"/>
</dbReference>
<evidence type="ECO:0000259" key="12">
    <source>
        <dbReference type="Pfam" id="PF02225"/>
    </source>
</evidence>
<keyword evidence="5" id="KW-0732">Signal</keyword>
<feature type="domain" description="PA" evidence="12">
    <location>
        <begin position="225"/>
        <end position="301"/>
    </location>
</feature>
<dbReference type="PROSITE" id="PS00136">
    <property type="entry name" value="SUBTILASE_ASP"/>
    <property type="match status" value="2"/>
</dbReference>
<dbReference type="SUPFAM" id="SSF52743">
    <property type="entry name" value="Subtilisin-like"/>
    <property type="match status" value="2"/>
</dbReference>
<keyword evidence="3" id="KW-0964">Secreted</keyword>
<dbReference type="Pfam" id="PF02225">
    <property type="entry name" value="PA"/>
    <property type="match status" value="2"/>
</dbReference>
<feature type="region of interest" description="Disordered" evidence="10">
    <location>
        <begin position="38"/>
        <end position="57"/>
    </location>
</feature>
<dbReference type="CDD" id="cd00538">
    <property type="entry name" value="PA"/>
    <property type="match status" value="2"/>
</dbReference>
<keyword evidence="7 8" id="KW-0720">Serine protease</keyword>
<dbReference type="InterPro" id="IPR022398">
    <property type="entry name" value="Peptidase_S8_His-AS"/>
</dbReference>
<reference evidence="14" key="1">
    <citation type="submission" date="2020-01" db="EMBL/GenBank/DDBJ databases">
        <title>Genome Sequencing of Three Apophysomyces-Like Fungal Strains Confirms a Novel Fungal Genus in the Mucoromycota with divergent Burkholderia-like Endosymbiotic Bacteria.</title>
        <authorList>
            <person name="Stajich J.E."/>
            <person name="Macias A.M."/>
            <person name="Carter-House D."/>
            <person name="Lovett B."/>
            <person name="Kasson L.R."/>
            <person name="Berry K."/>
            <person name="Grigoriev I."/>
            <person name="Chang Y."/>
            <person name="Spatafora J."/>
            <person name="Kasson M.T."/>
        </authorList>
    </citation>
    <scope>NUCLEOTIDE SEQUENCE</scope>
    <source>
        <strain evidence="14">NRRL A-21654</strain>
    </source>
</reference>
<dbReference type="PROSITE" id="PS00137">
    <property type="entry name" value="SUBTILASE_HIS"/>
    <property type="match status" value="2"/>
</dbReference>
<feature type="active site" description="Charge relay system" evidence="8">
    <location>
        <position position="958"/>
    </location>
</feature>
<feature type="active site" description="Charge relay system" evidence="8">
    <location>
        <position position="63"/>
    </location>
</feature>
<dbReference type="InterPro" id="IPR003137">
    <property type="entry name" value="PA_domain"/>
</dbReference>
<feature type="active site" description="Charge relay system" evidence="8">
    <location>
        <position position="7"/>
    </location>
</feature>
<organism evidence="14 15">
    <name type="scientific">Apophysomyces ossiformis</name>
    <dbReference type="NCBI Taxonomy" id="679940"/>
    <lineage>
        <taxon>Eukaryota</taxon>
        <taxon>Fungi</taxon>
        <taxon>Fungi incertae sedis</taxon>
        <taxon>Mucoromycota</taxon>
        <taxon>Mucoromycotina</taxon>
        <taxon>Mucoromycetes</taxon>
        <taxon>Mucorales</taxon>
        <taxon>Mucorineae</taxon>
        <taxon>Mucoraceae</taxon>
        <taxon>Apophysomyces</taxon>
    </lineage>
</organism>
<dbReference type="InterPro" id="IPR023827">
    <property type="entry name" value="Peptidase_S8_Asp-AS"/>
</dbReference>
<dbReference type="PANTHER" id="PTHR43806:SF66">
    <property type="entry name" value="SERIN ENDOPEPTIDASE"/>
    <property type="match status" value="1"/>
</dbReference>
<evidence type="ECO:0000313" key="15">
    <source>
        <dbReference type="Proteomes" id="UP000605846"/>
    </source>
</evidence>
<dbReference type="PROSITE" id="PS00138">
    <property type="entry name" value="SUBTILASE_SER"/>
    <property type="match status" value="2"/>
</dbReference>
<feature type="domain" description="Peptidase S8/S53" evidence="11">
    <location>
        <begin position="2"/>
        <end position="415"/>
    </location>
</feature>
<feature type="domain" description="Peptidase S8/S53" evidence="11">
    <location>
        <begin position="891"/>
        <end position="1295"/>
    </location>
</feature>
<evidence type="ECO:0000313" key="14">
    <source>
        <dbReference type="EMBL" id="KAF7725714.1"/>
    </source>
</evidence>
<evidence type="ECO:0000256" key="8">
    <source>
        <dbReference type="PROSITE-ProRule" id="PRU01240"/>
    </source>
</evidence>
<dbReference type="OrthoDB" id="10256524at2759"/>